<proteinExistence type="predicted"/>
<accession>A0AB39R6F9</accession>
<sequence length="232" mass="24117">MTTKEDGRRPSEQCHTPELLDTPSRQCGRNGRLVVPIGDSVGEELMLGLAWDGEHVLISGGVGTGKTVIAGRVAAAARASRWPVTVLDGLREPVPDALPGGILDVMQAIADGATGEPCVVVVDHAMVAAASELAALMAAPGVHVVLVTRPSTEAAPAQWIPDDPDAGWPMRLLRFGHRIWMGPGRAGLDVPRFLQVPETLGLMRRAAGSVPGSGVYASAGLGPIRFAPLPLG</sequence>
<dbReference type="SUPFAM" id="SSF52540">
    <property type="entry name" value="P-loop containing nucleoside triphosphate hydrolases"/>
    <property type="match status" value="1"/>
</dbReference>
<geneLocation type="plasmid" evidence="3">
    <name>unnamed1</name>
</geneLocation>
<feature type="compositionally biased region" description="Basic and acidic residues" evidence="1">
    <location>
        <begin position="1"/>
        <end position="12"/>
    </location>
</feature>
<dbReference type="AlphaFoldDB" id="A0AB39R6F9"/>
<evidence type="ECO:0000256" key="1">
    <source>
        <dbReference type="SAM" id="MobiDB-lite"/>
    </source>
</evidence>
<organism evidence="3">
    <name type="scientific">Streptomyces sp. R39</name>
    <dbReference type="NCBI Taxonomy" id="3238631"/>
    <lineage>
        <taxon>Bacteria</taxon>
        <taxon>Bacillati</taxon>
        <taxon>Actinomycetota</taxon>
        <taxon>Actinomycetes</taxon>
        <taxon>Kitasatosporales</taxon>
        <taxon>Streptomycetaceae</taxon>
        <taxon>Streptomyces</taxon>
    </lineage>
</organism>
<gene>
    <name evidence="3" type="ORF">AB5J52_48335</name>
</gene>
<name>A0AB39R6F9_9ACTN</name>
<keyword evidence="3" id="KW-0614">Plasmid</keyword>
<dbReference type="InterPro" id="IPR003593">
    <property type="entry name" value="AAA+_ATPase"/>
</dbReference>
<reference evidence="3" key="1">
    <citation type="submission" date="2024-07" db="EMBL/GenBank/DDBJ databases">
        <authorList>
            <person name="Yu S.T."/>
        </authorList>
    </citation>
    <scope>NUCLEOTIDE SEQUENCE</scope>
    <source>
        <strain evidence="3">R39</strain>
        <plasmid evidence="3">unnamed1</plasmid>
    </source>
</reference>
<feature type="region of interest" description="Disordered" evidence="1">
    <location>
        <begin position="1"/>
        <end position="25"/>
    </location>
</feature>
<feature type="domain" description="AAA+ ATPase" evidence="2">
    <location>
        <begin position="52"/>
        <end position="185"/>
    </location>
</feature>
<protein>
    <recommendedName>
        <fullName evidence="2">AAA+ ATPase domain-containing protein</fullName>
    </recommendedName>
</protein>
<evidence type="ECO:0000259" key="2">
    <source>
        <dbReference type="SMART" id="SM00382"/>
    </source>
</evidence>
<evidence type="ECO:0000313" key="3">
    <source>
        <dbReference type="EMBL" id="XDQ49941.1"/>
    </source>
</evidence>
<dbReference type="EMBL" id="CP163442">
    <property type="protein sequence ID" value="XDQ49941.1"/>
    <property type="molecule type" value="Genomic_DNA"/>
</dbReference>
<dbReference type="SMART" id="SM00382">
    <property type="entry name" value="AAA"/>
    <property type="match status" value="1"/>
</dbReference>
<dbReference type="InterPro" id="IPR027417">
    <property type="entry name" value="P-loop_NTPase"/>
</dbReference>
<dbReference type="RefSeq" id="WP_369228464.1">
    <property type="nucleotide sequence ID" value="NZ_CP163442.1"/>
</dbReference>